<evidence type="ECO:0000313" key="2">
    <source>
        <dbReference type="EMBL" id="QCD90060.1"/>
    </source>
</evidence>
<feature type="compositionally biased region" description="Polar residues" evidence="1">
    <location>
        <begin position="41"/>
        <end position="56"/>
    </location>
</feature>
<reference evidence="2 3" key="1">
    <citation type="submission" date="2019-04" db="EMBL/GenBank/DDBJ databases">
        <title>An improved genome assembly and genetic linkage map for asparagus bean, Vigna unguiculata ssp. sesquipedialis.</title>
        <authorList>
            <person name="Xia Q."/>
            <person name="Zhang R."/>
            <person name="Dong Y."/>
        </authorList>
    </citation>
    <scope>NUCLEOTIDE SEQUENCE [LARGE SCALE GENOMIC DNA]</scope>
    <source>
        <tissue evidence="2">Leaf</tissue>
    </source>
</reference>
<feature type="region of interest" description="Disordered" evidence="1">
    <location>
        <begin position="127"/>
        <end position="150"/>
    </location>
</feature>
<protein>
    <submittedName>
        <fullName evidence="2">Uncharacterized protein</fullName>
    </submittedName>
</protein>
<dbReference type="EMBL" id="CP039348">
    <property type="protein sequence ID" value="QCD90060.1"/>
    <property type="molecule type" value="Genomic_DNA"/>
</dbReference>
<dbReference type="Proteomes" id="UP000501690">
    <property type="component" value="Linkage Group LG4"/>
</dbReference>
<gene>
    <name evidence="2" type="ORF">DEO72_LG4g1012</name>
</gene>
<keyword evidence="3" id="KW-1185">Reference proteome</keyword>
<feature type="compositionally biased region" description="Low complexity" evidence="1">
    <location>
        <begin position="22"/>
        <end position="36"/>
    </location>
</feature>
<evidence type="ECO:0000313" key="3">
    <source>
        <dbReference type="Proteomes" id="UP000501690"/>
    </source>
</evidence>
<feature type="compositionally biased region" description="Polar residues" evidence="1">
    <location>
        <begin position="140"/>
        <end position="150"/>
    </location>
</feature>
<evidence type="ECO:0000256" key="1">
    <source>
        <dbReference type="SAM" id="MobiDB-lite"/>
    </source>
</evidence>
<organism evidence="2 3">
    <name type="scientific">Vigna unguiculata</name>
    <name type="common">Cowpea</name>
    <dbReference type="NCBI Taxonomy" id="3917"/>
    <lineage>
        <taxon>Eukaryota</taxon>
        <taxon>Viridiplantae</taxon>
        <taxon>Streptophyta</taxon>
        <taxon>Embryophyta</taxon>
        <taxon>Tracheophyta</taxon>
        <taxon>Spermatophyta</taxon>
        <taxon>Magnoliopsida</taxon>
        <taxon>eudicotyledons</taxon>
        <taxon>Gunneridae</taxon>
        <taxon>Pentapetalae</taxon>
        <taxon>rosids</taxon>
        <taxon>fabids</taxon>
        <taxon>Fabales</taxon>
        <taxon>Fabaceae</taxon>
        <taxon>Papilionoideae</taxon>
        <taxon>50 kb inversion clade</taxon>
        <taxon>NPAAA clade</taxon>
        <taxon>indigoferoid/millettioid clade</taxon>
        <taxon>Phaseoleae</taxon>
        <taxon>Vigna</taxon>
    </lineage>
</organism>
<feature type="region of interest" description="Disordered" evidence="1">
    <location>
        <begin position="18"/>
        <end position="56"/>
    </location>
</feature>
<proteinExistence type="predicted"/>
<sequence>MSLGGFFCKPPGGFYCRPPGGSKMSSSATPSRASLSHISLGGQTAPPSAISTESNSLGSVGGMYPDTCTVGEDVVQVKAQSSKEDREKRGWTQLGVDGCVYLGPVSVYTSAQYPCTPRPLGAMCVPWPSKAAGTSRPKGSGTSQLKGPGT</sequence>
<dbReference type="AlphaFoldDB" id="A0A4D6LNF9"/>
<name>A0A4D6LNF9_VIGUN</name>
<accession>A0A4D6LNF9</accession>